<dbReference type="Proteomes" id="UP000053593">
    <property type="component" value="Unassembled WGS sequence"/>
</dbReference>
<dbReference type="Pfam" id="PF01753">
    <property type="entry name" value="zf-MYND"/>
    <property type="match status" value="1"/>
</dbReference>
<sequence length="261" mass="29718">MKNPELDMDFPSDGHLMFLSAEATGKLLSILCPPAPPSGRHPGSDPNEPMRKQLKQCSECWKSHTAAKPLRKCSGCRIETYCSAECQRKAWPRHKAKCKRNIDAQRSWNAELHDISKALSKFTAKHRPVIAKCVVQAFKLRSRPQQVLHEVLVIHVSDRRHLFPTSRIRPETSFYVVCVSIYEIARVGPFSDILQREVIRVNVEMRKKGLKGAVFVLLICGQHNLTHIFSVGFDFNVREVEVAQNVWQTALMSFMNNGIIM</sequence>
<organism evidence="6 7">
    <name type="scientific">Collybiopsis luxurians FD-317 M1</name>
    <dbReference type="NCBI Taxonomy" id="944289"/>
    <lineage>
        <taxon>Eukaryota</taxon>
        <taxon>Fungi</taxon>
        <taxon>Dikarya</taxon>
        <taxon>Basidiomycota</taxon>
        <taxon>Agaricomycotina</taxon>
        <taxon>Agaricomycetes</taxon>
        <taxon>Agaricomycetidae</taxon>
        <taxon>Agaricales</taxon>
        <taxon>Marasmiineae</taxon>
        <taxon>Omphalotaceae</taxon>
        <taxon>Collybiopsis</taxon>
        <taxon>Collybiopsis luxurians</taxon>
    </lineage>
</organism>
<reference evidence="6 7" key="1">
    <citation type="submission" date="2014-04" db="EMBL/GenBank/DDBJ databases">
        <title>Evolutionary Origins and Diversification of the Mycorrhizal Mutualists.</title>
        <authorList>
            <consortium name="DOE Joint Genome Institute"/>
            <consortium name="Mycorrhizal Genomics Consortium"/>
            <person name="Kohler A."/>
            <person name="Kuo A."/>
            <person name="Nagy L.G."/>
            <person name="Floudas D."/>
            <person name="Copeland A."/>
            <person name="Barry K.W."/>
            <person name="Cichocki N."/>
            <person name="Veneault-Fourrey C."/>
            <person name="LaButti K."/>
            <person name="Lindquist E.A."/>
            <person name="Lipzen A."/>
            <person name="Lundell T."/>
            <person name="Morin E."/>
            <person name="Murat C."/>
            <person name="Riley R."/>
            <person name="Ohm R."/>
            <person name="Sun H."/>
            <person name="Tunlid A."/>
            <person name="Henrissat B."/>
            <person name="Grigoriev I.V."/>
            <person name="Hibbett D.S."/>
            <person name="Martin F."/>
        </authorList>
    </citation>
    <scope>NUCLEOTIDE SEQUENCE [LARGE SCALE GENOMIC DNA]</scope>
    <source>
        <strain evidence="6 7">FD-317 M1</strain>
    </source>
</reference>
<keyword evidence="7" id="KW-1185">Reference proteome</keyword>
<dbReference type="SUPFAM" id="SSF144232">
    <property type="entry name" value="HIT/MYND zinc finger-like"/>
    <property type="match status" value="1"/>
</dbReference>
<keyword evidence="1" id="KW-0479">Metal-binding</keyword>
<dbReference type="HOGENOM" id="CLU_094262_2_0_1"/>
<protein>
    <recommendedName>
        <fullName evidence="5">MYND-type domain-containing protein</fullName>
    </recommendedName>
</protein>
<dbReference type="Gene3D" id="6.10.140.2220">
    <property type="match status" value="1"/>
</dbReference>
<dbReference type="OrthoDB" id="2844293at2759"/>
<accession>A0A0D0BXX5</accession>
<evidence type="ECO:0000313" key="7">
    <source>
        <dbReference type="Proteomes" id="UP000053593"/>
    </source>
</evidence>
<evidence type="ECO:0000256" key="3">
    <source>
        <dbReference type="ARBA" id="ARBA00022833"/>
    </source>
</evidence>
<evidence type="ECO:0000259" key="5">
    <source>
        <dbReference type="PROSITE" id="PS50865"/>
    </source>
</evidence>
<evidence type="ECO:0000256" key="2">
    <source>
        <dbReference type="ARBA" id="ARBA00022771"/>
    </source>
</evidence>
<feature type="domain" description="MYND-type" evidence="5">
    <location>
        <begin position="57"/>
        <end position="98"/>
    </location>
</feature>
<evidence type="ECO:0000256" key="1">
    <source>
        <dbReference type="ARBA" id="ARBA00022723"/>
    </source>
</evidence>
<dbReference type="GO" id="GO:0008270">
    <property type="term" value="F:zinc ion binding"/>
    <property type="evidence" value="ECO:0007669"/>
    <property type="project" value="UniProtKB-KW"/>
</dbReference>
<dbReference type="PROSITE" id="PS50865">
    <property type="entry name" value="ZF_MYND_2"/>
    <property type="match status" value="1"/>
</dbReference>
<gene>
    <name evidence="6" type="ORF">GYMLUDRAFT_253092</name>
</gene>
<dbReference type="PROSITE" id="PS01360">
    <property type="entry name" value="ZF_MYND_1"/>
    <property type="match status" value="1"/>
</dbReference>
<keyword evidence="2 4" id="KW-0863">Zinc-finger</keyword>
<evidence type="ECO:0000256" key="4">
    <source>
        <dbReference type="PROSITE-ProRule" id="PRU00134"/>
    </source>
</evidence>
<dbReference type="EMBL" id="KN834910">
    <property type="protein sequence ID" value="KIK50307.1"/>
    <property type="molecule type" value="Genomic_DNA"/>
</dbReference>
<dbReference type="InterPro" id="IPR002893">
    <property type="entry name" value="Znf_MYND"/>
</dbReference>
<evidence type="ECO:0000313" key="6">
    <source>
        <dbReference type="EMBL" id="KIK50307.1"/>
    </source>
</evidence>
<name>A0A0D0BXX5_9AGAR</name>
<dbReference type="AlphaFoldDB" id="A0A0D0BXX5"/>
<proteinExistence type="predicted"/>
<keyword evidence="3" id="KW-0862">Zinc</keyword>